<evidence type="ECO:0000313" key="12">
    <source>
        <dbReference type="Proteomes" id="UP000282515"/>
    </source>
</evidence>
<reference evidence="11 12" key="1">
    <citation type="submission" date="2018-10" db="EMBL/GenBank/DDBJ databases">
        <title>Aeromicrobium sp. 9W16Y-2 whole genome shotgun sequence.</title>
        <authorList>
            <person name="Li F."/>
        </authorList>
    </citation>
    <scope>NUCLEOTIDE SEQUENCE [LARGE SCALE GENOMIC DNA]</scope>
    <source>
        <strain evidence="11 12">9W16Y-2</strain>
    </source>
</reference>
<dbReference type="GO" id="GO:0006935">
    <property type="term" value="P:chemotaxis"/>
    <property type="evidence" value="ECO:0007669"/>
    <property type="project" value="UniProtKB-KW"/>
</dbReference>
<dbReference type="GO" id="GO:0005886">
    <property type="term" value="C:plasma membrane"/>
    <property type="evidence" value="ECO:0007669"/>
    <property type="project" value="UniProtKB-SubCell"/>
</dbReference>
<gene>
    <name evidence="11" type="ORF">D9V41_05170</name>
</gene>
<evidence type="ECO:0000256" key="1">
    <source>
        <dbReference type="ARBA" id="ARBA00004413"/>
    </source>
</evidence>
<keyword evidence="6" id="KW-0145">Chemotaxis</keyword>
<evidence type="ECO:0000256" key="4">
    <source>
        <dbReference type="ARBA" id="ARBA00022448"/>
    </source>
</evidence>
<keyword evidence="4" id="KW-0813">Transport</keyword>
<sequence>MGPAAGGDRLVTGDDRGLRAVLRVRDVRERDGRLGVRSALTEQVEARRRRERFEASQSLVADDSGAGFAAALQLGALVGERVAEARADESRASTAVDHARDHLVAARRQVQTVEALLVRRAERRREALRRQEQRELDDLAAQRWIRGQEEGR</sequence>
<dbReference type="InterPro" id="IPR053716">
    <property type="entry name" value="Flag_assembly_chemotaxis_eff"/>
</dbReference>
<evidence type="ECO:0000256" key="6">
    <source>
        <dbReference type="ARBA" id="ARBA00022500"/>
    </source>
</evidence>
<comment type="similarity">
    <text evidence="2">Belongs to the FliJ family.</text>
</comment>
<organism evidence="11 12">
    <name type="scientific">Aeromicrobium phragmitis</name>
    <dbReference type="NCBI Taxonomy" id="2478914"/>
    <lineage>
        <taxon>Bacteria</taxon>
        <taxon>Bacillati</taxon>
        <taxon>Actinomycetota</taxon>
        <taxon>Actinomycetes</taxon>
        <taxon>Propionibacteriales</taxon>
        <taxon>Nocardioidaceae</taxon>
        <taxon>Aeromicrobium</taxon>
    </lineage>
</organism>
<dbReference type="AlphaFoldDB" id="A0A3L8PN29"/>
<evidence type="ECO:0000313" key="11">
    <source>
        <dbReference type="EMBL" id="RLV56721.1"/>
    </source>
</evidence>
<dbReference type="GO" id="GO:0015031">
    <property type="term" value="P:protein transport"/>
    <property type="evidence" value="ECO:0007669"/>
    <property type="project" value="UniProtKB-KW"/>
</dbReference>
<protein>
    <recommendedName>
        <fullName evidence="3">Flagellar FliJ protein</fullName>
    </recommendedName>
</protein>
<dbReference type="GO" id="GO:0044781">
    <property type="term" value="P:bacterial-type flagellum organization"/>
    <property type="evidence" value="ECO:0007669"/>
    <property type="project" value="UniProtKB-KW"/>
</dbReference>
<keyword evidence="10" id="KW-1006">Bacterial flagellum protein export</keyword>
<dbReference type="OrthoDB" id="3789196at2"/>
<dbReference type="Pfam" id="PF02050">
    <property type="entry name" value="FliJ"/>
    <property type="match status" value="1"/>
</dbReference>
<dbReference type="Gene3D" id="1.10.287.1700">
    <property type="match status" value="1"/>
</dbReference>
<keyword evidence="5" id="KW-1003">Cell membrane</keyword>
<dbReference type="InterPro" id="IPR012823">
    <property type="entry name" value="Flagell_FliJ"/>
</dbReference>
<evidence type="ECO:0000256" key="9">
    <source>
        <dbReference type="ARBA" id="ARBA00023136"/>
    </source>
</evidence>
<name>A0A3L8PN29_9ACTN</name>
<evidence type="ECO:0000256" key="2">
    <source>
        <dbReference type="ARBA" id="ARBA00010004"/>
    </source>
</evidence>
<keyword evidence="12" id="KW-1185">Reference proteome</keyword>
<comment type="caution">
    <text evidence="11">The sequence shown here is derived from an EMBL/GenBank/DDBJ whole genome shotgun (WGS) entry which is preliminary data.</text>
</comment>
<accession>A0A3L8PN29</accession>
<keyword evidence="8" id="KW-0653">Protein transport</keyword>
<evidence type="ECO:0000256" key="10">
    <source>
        <dbReference type="ARBA" id="ARBA00023225"/>
    </source>
</evidence>
<proteinExistence type="inferred from homology"/>
<evidence type="ECO:0000256" key="5">
    <source>
        <dbReference type="ARBA" id="ARBA00022475"/>
    </source>
</evidence>
<keyword evidence="7" id="KW-1005">Bacterial flagellum biogenesis</keyword>
<comment type="subcellular location">
    <subcellularLocation>
        <location evidence="1">Cell membrane</location>
        <topology evidence="1">Peripheral membrane protein</topology>
        <orientation evidence="1">Cytoplasmic side</orientation>
    </subcellularLocation>
</comment>
<dbReference type="Proteomes" id="UP000282515">
    <property type="component" value="Unassembled WGS sequence"/>
</dbReference>
<dbReference type="GO" id="GO:0071973">
    <property type="term" value="P:bacterial-type flagellum-dependent cell motility"/>
    <property type="evidence" value="ECO:0007669"/>
    <property type="project" value="InterPro"/>
</dbReference>
<dbReference type="GO" id="GO:0009288">
    <property type="term" value="C:bacterial-type flagellum"/>
    <property type="evidence" value="ECO:0007669"/>
    <property type="project" value="InterPro"/>
</dbReference>
<evidence type="ECO:0000256" key="3">
    <source>
        <dbReference type="ARBA" id="ARBA00020392"/>
    </source>
</evidence>
<evidence type="ECO:0000256" key="7">
    <source>
        <dbReference type="ARBA" id="ARBA00022795"/>
    </source>
</evidence>
<evidence type="ECO:0000256" key="8">
    <source>
        <dbReference type="ARBA" id="ARBA00022927"/>
    </source>
</evidence>
<keyword evidence="9" id="KW-0472">Membrane</keyword>
<dbReference type="EMBL" id="RDBF01000003">
    <property type="protein sequence ID" value="RLV56721.1"/>
    <property type="molecule type" value="Genomic_DNA"/>
</dbReference>